<feature type="domain" description="DUF559" evidence="1">
    <location>
        <begin position="231"/>
        <end position="294"/>
    </location>
</feature>
<dbReference type="Pfam" id="PF04480">
    <property type="entry name" value="DUF559"/>
    <property type="match status" value="1"/>
</dbReference>
<evidence type="ECO:0000313" key="2">
    <source>
        <dbReference type="EMBL" id="KAA6432947.1"/>
    </source>
</evidence>
<keyword evidence="3" id="KW-1185">Reference proteome</keyword>
<comment type="caution">
    <text evidence="2">The sequence shown here is derived from an EMBL/GenBank/DDBJ whole genome shotgun (WGS) entry which is preliminary data.</text>
</comment>
<dbReference type="InterPro" id="IPR011335">
    <property type="entry name" value="Restrct_endonuc-II-like"/>
</dbReference>
<sequence>MRHGPGMDAERTVFTTRQGKASGLTAAQLRGAAFRRPASGCRVVGPPPTTVEEGRDELIAALTALARPDQFFSHATAALLHGMPIPRRLERGPVHLASPSFTGRMRRPGVVGHRIKSEVVEVAGLRAEAVADTFVHLATLLSVEELVAVGDWIVDPRRTGSLTIDALADATRRYRGARGMAVVDRALALVRPGAESAKETQLRLRIIGAGLPEPVLQLELREPDGRVWARIDLAYPELRLAIEYDGEQHRTDDGQYQRDIRRLRRLQSDGWYVIRVTKADLQGGARGVLAHIAHVRALRMAAAAATR</sequence>
<dbReference type="Proteomes" id="UP000323221">
    <property type="component" value="Unassembled WGS sequence"/>
</dbReference>
<dbReference type="OrthoDB" id="3234479at2"/>
<accession>A0A5M8QAE5</accession>
<proteinExistence type="predicted"/>
<dbReference type="InterPro" id="IPR007569">
    <property type="entry name" value="DUF559"/>
</dbReference>
<dbReference type="SUPFAM" id="SSF52980">
    <property type="entry name" value="Restriction endonuclease-like"/>
    <property type="match status" value="1"/>
</dbReference>
<gene>
    <name evidence="2" type="ORF">FQ330_08235</name>
</gene>
<dbReference type="EMBL" id="VOIR01000014">
    <property type="protein sequence ID" value="KAA6432947.1"/>
    <property type="molecule type" value="Genomic_DNA"/>
</dbReference>
<protein>
    <submittedName>
        <fullName evidence="2">DUF559 domain-containing protein</fullName>
    </submittedName>
</protein>
<name>A0A5M8QAE5_9MICO</name>
<evidence type="ECO:0000259" key="1">
    <source>
        <dbReference type="Pfam" id="PF04480"/>
    </source>
</evidence>
<organism evidence="2 3">
    <name type="scientific">Agrococcus sediminis</name>
    <dbReference type="NCBI Taxonomy" id="2599924"/>
    <lineage>
        <taxon>Bacteria</taxon>
        <taxon>Bacillati</taxon>
        <taxon>Actinomycetota</taxon>
        <taxon>Actinomycetes</taxon>
        <taxon>Micrococcales</taxon>
        <taxon>Microbacteriaceae</taxon>
        <taxon>Agrococcus</taxon>
    </lineage>
</organism>
<dbReference type="Gene3D" id="3.40.960.10">
    <property type="entry name" value="VSR Endonuclease"/>
    <property type="match status" value="1"/>
</dbReference>
<dbReference type="AlphaFoldDB" id="A0A5M8QAE5"/>
<evidence type="ECO:0000313" key="3">
    <source>
        <dbReference type="Proteomes" id="UP000323221"/>
    </source>
</evidence>
<reference evidence="2 3" key="1">
    <citation type="submission" date="2019-08" db="EMBL/GenBank/DDBJ databases">
        <title>Agrococcus lahaulensis sp. nov., isolated from a cold desert of the Indian Himalayas.</title>
        <authorList>
            <person name="Qu J.H."/>
        </authorList>
    </citation>
    <scope>NUCLEOTIDE SEQUENCE [LARGE SCALE GENOMIC DNA]</scope>
    <source>
        <strain evidence="2 3">NS18</strain>
    </source>
</reference>